<keyword evidence="2" id="KW-1185">Reference proteome</keyword>
<sequence length="107" mass="12063">MHILSLESFRRESISKIAKKKVDELCDQIKAVPGVNAYCVVLDLDETGPYAFVEEADMELIYRHLVITAYSVAETLKTDYGVRELVGCREVQRAAIDLQQSCNIPVE</sequence>
<dbReference type="EMBL" id="SIHI01000001">
    <property type="protein sequence ID" value="TWT58947.1"/>
    <property type="molecule type" value="Genomic_DNA"/>
</dbReference>
<organism evidence="1 2">
    <name type="scientific">Thalassoglobus neptunius</name>
    <dbReference type="NCBI Taxonomy" id="1938619"/>
    <lineage>
        <taxon>Bacteria</taxon>
        <taxon>Pseudomonadati</taxon>
        <taxon>Planctomycetota</taxon>
        <taxon>Planctomycetia</taxon>
        <taxon>Planctomycetales</taxon>
        <taxon>Planctomycetaceae</taxon>
        <taxon>Thalassoglobus</taxon>
    </lineage>
</organism>
<accession>A0A5C5X744</accession>
<dbReference type="RefSeq" id="WP_146509684.1">
    <property type="nucleotide sequence ID" value="NZ_SIHI01000001.1"/>
</dbReference>
<evidence type="ECO:0000313" key="2">
    <source>
        <dbReference type="Proteomes" id="UP000317243"/>
    </source>
</evidence>
<dbReference type="AlphaFoldDB" id="A0A5C5X744"/>
<name>A0A5C5X744_9PLAN</name>
<evidence type="ECO:0000313" key="1">
    <source>
        <dbReference type="EMBL" id="TWT58947.1"/>
    </source>
</evidence>
<protein>
    <submittedName>
        <fullName evidence="1">Uncharacterized protein</fullName>
    </submittedName>
</protein>
<proteinExistence type="predicted"/>
<gene>
    <name evidence="1" type="ORF">KOR42_23340</name>
</gene>
<dbReference type="Proteomes" id="UP000317243">
    <property type="component" value="Unassembled WGS sequence"/>
</dbReference>
<comment type="caution">
    <text evidence="1">The sequence shown here is derived from an EMBL/GenBank/DDBJ whole genome shotgun (WGS) entry which is preliminary data.</text>
</comment>
<reference evidence="1 2" key="1">
    <citation type="submission" date="2019-02" db="EMBL/GenBank/DDBJ databases">
        <title>Deep-cultivation of Planctomycetes and their phenomic and genomic characterization uncovers novel biology.</title>
        <authorList>
            <person name="Wiegand S."/>
            <person name="Jogler M."/>
            <person name="Boedeker C."/>
            <person name="Pinto D."/>
            <person name="Vollmers J."/>
            <person name="Rivas-Marin E."/>
            <person name="Kohn T."/>
            <person name="Peeters S.H."/>
            <person name="Heuer A."/>
            <person name="Rast P."/>
            <person name="Oberbeckmann S."/>
            <person name="Bunk B."/>
            <person name="Jeske O."/>
            <person name="Meyerdierks A."/>
            <person name="Storesund J.E."/>
            <person name="Kallscheuer N."/>
            <person name="Luecker S."/>
            <person name="Lage O.M."/>
            <person name="Pohl T."/>
            <person name="Merkel B.J."/>
            <person name="Hornburger P."/>
            <person name="Mueller R.-W."/>
            <person name="Bruemmer F."/>
            <person name="Labrenz M."/>
            <person name="Spormann A.M."/>
            <person name="Op Den Camp H."/>
            <person name="Overmann J."/>
            <person name="Amann R."/>
            <person name="Jetten M.S.M."/>
            <person name="Mascher T."/>
            <person name="Medema M.H."/>
            <person name="Devos D.P."/>
            <person name="Kaster A.-K."/>
            <person name="Ovreas L."/>
            <person name="Rohde M."/>
            <person name="Galperin M.Y."/>
            <person name="Jogler C."/>
        </authorList>
    </citation>
    <scope>NUCLEOTIDE SEQUENCE [LARGE SCALE GENOMIC DNA]</scope>
    <source>
        <strain evidence="1 2">KOR42</strain>
    </source>
</reference>